<dbReference type="GO" id="GO:0005524">
    <property type="term" value="F:ATP binding"/>
    <property type="evidence" value="ECO:0007669"/>
    <property type="project" value="UniProtKB-KW"/>
</dbReference>
<dbReference type="Gene3D" id="3.40.50.620">
    <property type="entry name" value="HUPs"/>
    <property type="match status" value="1"/>
</dbReference>
<organism evidence="7">
    <name type="scientific">marine sediment metagenome</name>
    <dbReference type="NCBI Taxonomy" id="412755"/>
    <lineage>
        <taxon>unclassified sequences</taxon>
        <taxon>metagenomes</taxon>
        <taxon>ecological metagenomes</taxon>
    </lineage>
</organism>
<protein>
    <recommendedName>
        <fullName evidence="6">Methionyl/Leucyl tRNA synthetase domain-containing protein</fullName>
    </recommendedName>
</protein>
<evidence type="ECO:0000256" key="4">
    <source>
        <dbReference type="ARBA" id="ARBA00022917"/>
    </source>
</evidence>
<keyword evidence="1" id="KW-0436">Ligase</keyword>
<dbReference type="InterPro" id="IPR014729">
    <property type="entry name" value="Rossmann-like_a/b/a_fold"/>
</dbReference>
<dbReference type="InterPro" id="IPR015413">
    <property type="entry name" value="Methionyl/Leucyl_tRNA_Synth"/>
</dbReference>
<reference evidence="7" key="1">
    <citation type="journal article" date="2014" name="Front. Microbiol.">
        <title>High frequency of phylogenetically diverse reductive dehalogenase-homologous genes in deep subseafloor sedimentary metagenomes.</title>
        <authorList>
            <person name="Kawai M."/>
            <person name="Futagami T."/>
            <person name="Toyoda A."/>
            <person name="Takaki Y."/>
            <person name="Nishi S."/>
            <person name="Hori S."/>
            <person name="Arai W."/>
            <person name="Tsubouchi T."/>
            <person name="Morono Y."/>
            <person name="Uchiyama I."/>
            <person name="Ito T."/>
            <person name="Fujiyama A."/>
            <person name="Inagaki F."/>
            <person name="Takami H."/>
        </authorList>
    </citation>
    <scope>NUCLEOTIDE SEQUENCE</scope>
    <source>
        <strain evidence="7">Expedition CK06-06</strain>
    </source>
</reference>
<keyword evidence="5" id="KW-0030">Aminoacyl-tRNA synthetase</keyword>
<evidence type="ECO:0000256" key="5">
    <source>
        <dbReference type="ARBA" id="ARBA00023146"/>
    </source>
</evidence>
<sequence length="74" mass="8496">MRERIFIGVAWPYADGPLHLGHIAGAYLPPDIFARYHRQEGFAACQYAIDQFKQKLPTQKKEAYEDGSIWVEGK</sequence>
<dbReference type="GO" id="GO:0004825">
    <property type="term" value="F:methionine-tRNA ligase activity"/>
    <property type="evidence" value="ECO:0007669"/>
    <property type="project" value="InterPro"/>
</dbReference>
<keyword evidence="2" id="KW-0547">Nucleotide-binding</keyword>
<dbReference type="EMBL" id="BARW01027603">
    <property type="protein sequence ID" value="GAJ16209.1"/>
    <property type="molecule type" value="Genomic_DNA"/>
</dbReference>
<dbReference type="Pfam" id="PF09334">
    <property type="entry name" value="tRNA-synt_1g"/>
    <property type="match status" value="1"/>
</dbReference>
<keyword evidence="3" id="KW-0067">ATP-binding</keyword>
<dbReference type="AlphaFoldDB" id="X1UF86"/>
<dbReference type="GO" id="GO:0006431">
    <property type="term" value="P:methionyl-tRNA aminoacylation"/>
    <property type="evidence" value="ECO:0007669"/>
    <property type="project" value="TreeGrafter"/>
</dbReference>
<accession>X1UF86</accession>
<name>X1UF86_9ZZZZ</name>
<dbReference type="InterPro" id="IPR023458">
    <property type="entry name" value="Met-tRNA_ligase_1"/>
</dbReference>
<dbReference type="GO" id="GO:0005829">
    <property type="term" value="C:cytosol"/>
    <property type="evidence" value="ECO:0007669"/>
    <property type="project" value="TreeGrafter"/>
</dbReference>
<comment type="caution">
    <text evidence="7">The sequence shown here is derived from an EMBL/GenBank/DDBJ whole genome shotgun (WGS) entry which is preliminary data.</text>
</comment>
<dbReference type="PANTHER" id="PTHR45765">
    <property type="entry name" value="METHIONINE--TRNA LIGASE"/>
    <property type="match status" value="1"/>
</dbReference>
<dbReference type="SUPFAM" id="SSF52374">
    <property type="entry name" value="Nucleotidylyl transferase"/>
    <property type="match status" value="1"/>
</dbReference>
<evidence type="ECO:0000313" key="7">
    <source>
        <dbReference type="EMBL" id="GAJ16209.1"/>
    </source>
</evidence>
<gene>
    <name evidence="7" type="ORF">S12H4_44756</name>
</gene>
<evidence type="ECO:0000256" key="2">
    <source>
        <dbReference type="ARBA" id="ARBA00022741"/>
    </source>
</evidence>
<evidence type="ECO:0000259" key="6">
    <source>
        <dbReference type="Pfam" id="PF09334"/>
    </source>
</evidence>
<feature type="domain" description="Methionyl/Leucyl tRNA synthetase" evidence="6">
    <location>
        <begin position="6"/>
        <end position="44"/>
    </location>
</feature>
<dbReference type="PANTHER" id="PTHR45765:SF1">
    <property type="entry name" value="METHIONINE--TRNA LIGASE, CYTOPLASMIC"/>
    <property type="match status" value="1"/>
</dbReference>
<proteinExistence type="predicted"/>
<evidence type="ECO:0000256" key="1">
    <source>
        <dbReference type="ARBA" id="ARBA00022598"/>
    </source>
</evidence>
<evidence type="ECO:0000256" key="3">
    <source>
        <dbReference type="ARBA" id="ARBA00022840"/>
    </source>
</evidence>
<keyword evidence="4" id="KW-0648">Protein biosynthesis</keyword>